<organism evidence="1 2">
    <name type="scientific">Catharanthus roseus</name>
    <name type="common">Madagascar periwinkle</name>
    <name type="synonym">Vinca rosea</name>
    <dbReference type="NCBI Taxonomy" id="4058"/>
    <lineage>
        <taxon>Eukaryota</taxon>
        <taxon>Viridiplantae</taxon>
        <taxon>Streptophyta</taxon>
        <taxon>Embryophyta</taxon>
        <taxon>Tracheophyta</taxon>
        <taxon>Spermatophyta</taxon>
        <taxon>Magnoliopsida</taxon>
        <taxon>eudicotyledons</taxon>
        <taxon>Gunneridae</taxon>
        <taxon>Pentapetalae</taxon>
        <taxon>asterids</taxon>
        <taxon>lamiids</taxon>
        <taxon>Gentianales</taxon>
        <taxon>Apocynaceae</taxon>
        <taxon>Rauvolfioideae</taxon>
        <taxon>Vinceae</taxon>
        <taxon>Catharanthinae</taxon>
        <taxon>Catharanthus</taxon>
    </lineage>
</organism>
<name>A0ACC0AA95_CATRO</name>
<gene>
    <name evidence="1" type="ORF">M9H77_25993</name>
</gene>
<proteinExistence type="predicted"/>
<accession>A0ACC0AA95</accession>
<reference evidence="2" key="1">
    <citation type="journal article" date="2023" name="Nat. Plants">
        <title>Single-cell RNA sequencing provides a high-resolution roadmap for understanding the multicellular compartmentation of specialized metabolism.</title>
        <authorList>
            <person name="Sun S."/>
            <person name="Shen X."/>
            <person name="Li Y."/>
            <person name="Li Y."/>
            <person name="Wang S."/>
            <person name="Li R."/>
            <person name="Zhang H."/>
            <person name="Shen G."/>
            <person name="Guo B."/>
            <person name="Wei J."/>
            <person name="Xu J."/>
            <person name="St-Pierre B."/>
            <person name="Chen S."/>
            <person name="Sun C."/>
        </authorList>
    </citation>
    <scope>NUCLEOTIDE SEQUENCE [LARGE SCALE GENOMIC DNA]</scope>
</reference>
<dbReference type="Proteomes" id="UP001060085">
    <property type="component" value="Linkage Group LG06"/>
</dbReference>
<evidence type="ECO:0000313" key="1">
    <source>
        <dbReference type="EMBL" id="KAI5657200.1"/>
    </source>
</evidence>
<evidence type="ECO:0000313" key="2">
    <source>
        <dbReference type="Proteomes" id="UP001060085"/>
    </source>
</evidence>
<sequence>MYIKHQGWRISNKKPHSDQGVNSGYDLVFGSVRGLHCTWLVPSTRTSSESVDDSDSGEWIHLKRGVDRGGCGPIGLRGYRIILCNGVRPPSGESGGARHQGWS</sequence>
<dbReference type="EMBL" id="CM044706">
    <property type="protein sequence ID" value="KAI5657200.1"/>
    <property type="molecule type" value="Genomic_DNA"/>
</dbReference>
<keyword evidence="2" id="KW-1185">Reference proteome</keyword>
<comment type="caution">
    <text evidence="1">The sequence shown here is derived from an EMBL/GenBank/DDBJ whole genome shotgun (WGS) entry which is preliminary data.</text>
</comment>
<protein>
    <submittedName>
        <fullName evidence="1">Uncharacterized protein</fullName>
    </submittedName>
</protein>